<dbReference type="STRING" id="1365484.W6Q4Z3"/>
<dbReference type="Proteomes" id="UP000030686">
    <property type="component" value="Unassembled WGS sequence"/>
</dbReference>
<sequence length="149" mass="17369">MGLSNRSMTWHFAGETDVCLQYGLNTEYLFRFRAMDLFLAEHALLEVTQCEETLHHRVIALQKATAIESNRAQLEEANKQLEEAQAQYLEKEYALYQAEYALDMHAKDAYDSLRRDAKWFMREEMVQDCSDRGGCCSRECGCCEQRLSF</sequence>
<keyword evidence="1" id="KW-0175">Coiled coil</keyword>
<organism evidence="2 3">
    <name type="scientific">Penicillium roqueforti (strain FM164)</name>
    <dbReference type="NCBI Taxonomy" id="1365484"/>
    <lineage>
        <taxon>Eukaryota</taxon>
        <taxon>Fungi</taxon>
        <taxon>Dikarya</taxon>
        <taxon>Ascomycota</taxon>
        <taxon>Pezizomycotina</taxon>
        <taxon>Eurotiomycetes</taxon>
        <taxon>Eurotiomycetidae</taxon>
        <taxon>Eurotiales</taxon>
        <taxon>Aspergillaceae</taxon>
        <taxon>Penicillium</taxon>
    </lineage>
</organism>
<accession>W6Q4Z3</accession>
<gene>
    <name evidence="2" type="ORF">PROQFM164_S02g001879</name>
</gene>
<evidence type="ECO:0000256" key="1">
    <source>
        <dbReference type="SAM" id="Coils"/>
    </source>
</evidence>
<reference evidence="2" key="1">
    <citation type="journal article" date="2014" name="Nat. Commun.">
        <title>Multiple recent horizontal transfers of a large genomic region in cheese making fungi.</title>
        <authorList>
            <person name="Cheeseman K."/>
            <person name="Ropars J."/>
            <person name="Renault P."/>
            <person name="Dupont J."/>
            <person name="Gouzy J."/>
            <person name="Branca A."/>
            <person name="Abraham A.L."/>
            <person name="Ceppi M."/>
            <person name="Conseiller E."/>
            <person name="Debuchy R."/>
            <person name="Malagnac F."/>
            <person name="Goarin A."/>
            <person name="Silar P."/>
            <person name="Lacoste S."/>
            <person name="Sallet E."/>
            <person name="Bensimon A."/>
            <person name="Giraud T."/>
            <person name="Brygoo Y."/>
        </authorList>
    </citation>
    <scope>NUCLEOTIDE SEQUENCE [LARGE SCALE GENOMIC DNA]</scope>
    <source>
        <strain evidence="2">FM164</strain>
    </source>
</reference>
<keyword evidence="3" id="KW-1185">Reference proteome</keyword>
<evidence type="ECO:0000313" key="3">
    <source>
        <dbReference type="Proteomes" id="UP000030686"/>
    </source>
</evidence>
<evidence type="ECO:0000313" key="2">
    <source>
        <dbReference type="EMBL" id="CDM31728.1"/>
    </source>
</evidence>
<feature type="coiled-coil region" evidence="1">
    <location>
        <begin position="64"/>
        <end position="99"/>
    </location>
</feature>
<protein>
    <submittedName>
        <fullName evidence="2">Genomic scaffold, ProqFM164S02</fullName>
    </submittedName>
</protein>
<proteinExistence type="predicted"/>
<name>W6Q4Z3_PENRF</name>
<dbReference type="OrthoDB" id="4336792at2759"/>
<dbReference type="EMBL" id="HG792016">
    <property type="protein sequence ID" value="CDM31728.1"/>
    <property type="molecule type" value="Genomic_DNA"/>
</dbReference>
<dbReference type="AlphaFoldDB" id="W6Q4Z3"/>